<dbReference type="AlphaFoldDB" id="A0AAN9SHW4"/>
<feature type="chain" id="PRO_5042905147" evidence="1">
    <location>
        <begin position="30"/>
        <end position="79"/>
    </location>
</feature>
<sequence length="79" mass="8582">MAFRISHPFLFGVLFVSLVLIAEPAAGYAEPNAKCIGPCTFTCYTKCIEDCNARCAAHGFKYGYCVTTSGHLCRCGCFN</sequence>
<dbReference type="EMBL" id="JAYMYS010000004">
    <property type="protein sequence ID" value="KAK7395635.1"/>
    <property type="molecule type" value="Genomic_DNA"/>
</dbReference>
<evidence type="ECO:0000313" key="3">
    <source>
        <dbReference type="Proteomes" id="UP001386955"/>
    </source>
</evidence>
<evidence type="ECO:0000313" key="2">
    <source>
        <dbReference type="EMBL" id="KAK7395635.1"/>
    </source>
</evidence>
<gene>
    <name evidence="2" type="ORF">VNO78_16199</name>
</gene>
<name>A0AAN9SHW4_PSOTE</name>
<accession>A0AAN9SHW4</accession>
<keyword evidence="3" id="KW-1185">Reference proteome</keyword>
<comment type="caution">
    <text evidence="2">The sequence shown here is derived from an EMBL/GenBank/DDBJ whole genome shotgun (WGS) entry which is preliminary data.</text>
</comment>
<dbReference type="Proteomes" id="UP001386955">
    <property type="component" value="Unassembled WGS sequence"/>
</dbReference>
<proteinExistence type="predicted"/>
<feature type="signal peptide" evidence="1">
    <location>
        <begin position="1"/>
        <end position="29"/>
    </location>
</feature>
<organism evidence="2 3">
    <name type="scientific">Psophocarpus tetragonolobus</name>
    <name type="common">Winged bean</name>
    <name type="synonym">Dolichos tetragonolobus</name>
    <dbReference type="NCBI Taxonomy" id="3891"/>
    <lineage>
        <taxon>Eukaryota</taxon>
        <taxon>Viridiplantae</taxon>
        <taxon>Streptophyta</taxon>
        <taxon>Embryophyta</taxon>
        <taxon>Tracheophyta</taxon>
        <taxon>Spermatophyta</taxon>
        <taxon>Magnoliopsida</taxon>
        <taxon>eudicotyledons</taxon>
        <taxon>Gunneridae</taxon>
        <taxon>Pentapetalae</taxon>
        <taxon>rosids</taxon>
        <taxon>fabids</taxon>
        <taxon>Fabales</taxon>
        <taxon>Fabaceae</taxon>
        <taxon>Papilionoideae</taxon>
        <taxon>50 kb inversion clade</taxon>
        <taxon>NPAAA clade</taxon>
        <taxon>indigoferoid/millettioid clade</taxon>
        <taxon>Phaseoleae</taxon>
        <taxon>Psophocarpus</taxon>
    </lineage>
</organism>
<protein>
    <submittedName>
        <fullName evidence="2">Uncharacterized protein</fullName>
    </submittedName>
</protein>
<keyword evidence="1" id="KW-0732">Signal</keyword>
<evidence type="ECO:0000256" key="1">
    <source>
        <dbReference type="SAM" id="SignalP"/>
    </source>
</evidence>
<reference evidence="2 3" key="1">
    <citation type="submission" date="2024-01" db="EMBL/GenBank/DDBJ databases">
        <title>The genomes of 5 underutilized Papilionoideae crops provide insights into root nodulation and disease resistanc.</title>
        <authorList>
            <person name="Jiang F."/>
        </authorList>
    </citation>
    <scope>NUCLEOTIDE SEQUENCE [LARGE SCALE GENOMIC DNA]</scope>
    <source>
        <strain evidence="2">DUOXIRENSHENG_FW03</strain>
        <tissue evidence="2">Leaves</tissue>
    </source>
</reference>